<comment type="caution">
    <text evidence="1">The sequence shown here is derived from an EMBL/GenBank/DDBJ whole genome shotgun (WGS) entry which is preliminary data.</text>
</comment>
<keyword evidence="2" id="KW-1185">Reference proteome</keyword>
<dbReference type="AlphaFoldDB" id="A0A4Q7PPI6"/>
<reference evidence="1 2" key="1">
    <citation type="submission" date="2019-02" db="EMBL/GenBank/DDBJ databases">
        <title>Genomic Encyclopedia of Type Strains, Phase IV (KMG-IV): sequencing the most valuable type-strain genomes for metagenomic binning, comparative biology and taxonomic classification.</title>
        <authorList>
            <person name="Goeker M."/>
        </authorList>
    </citation>
    <scope>NUCLEOTIDE SEQUENCE [LARGE SCALE GENOMIC DNA]</scope>
    <source>
        <strain evidence="1 2">DSM 29486</strain>
    </source>
</reference>
<evidence type="ECO:0000313" key="1">
    <source>
        <dbReference type="EMBL" id="RZT02921.1"/>
    </source>
</evidence>
<organism evidence="1 2">
    <name type="scientific">Cuneatibacter caecimuris</name>
    <dbReference type="NCBI Taxonomy" id="1796618"/>
    <lineage>
        <taxon>Bacteria</taxon>
        <taxon>Bacillati</taxon>
        <taxon>Bacillota</taxon>
        <taxon>Clostridia</taxon>
        <taxon>Lachnospirales</taxon>
        <taxon>Lachnospiraceae</taxon>
        <taxon>Cuneatibacter</taxon>
    </lineage>
</organism>
<proteinExistence type="predicted"/>
<gene>
    <name evidence="1" type="ORF">EV209_1051</name>
</gene>
<dbReference type="EMBL" id="SGXF01000001">
    <property type="protein sequence ID" value="RZT02921.1"/>
    <property type="molecule type" value="Genomic_DNA"/>
</dbReference>
<accession>A0A4Q7PPI6</accession>
<sequence>MIVTFEYRISWICCGTMTVDLDKFFPNRVGETRKLFRLMVPNLDSQKIREVEAWLSEKEVEARLFGKNAKRYKKYLEIFREVQK</sequence>
<dbReference type="Proteomes" id="UP000292927">
    <property type="component" value="Unassembled WGS sequence"/>
</dbReference>
<protein>
    <submittedName>
        <fullName evidence="1">Uncharacterized protein</fullName>
    </submittedName>
</protein>
<evidence type="ECO:0000313" key="2">
    <source>
        <dbReference type="Proteomes" id="UP000292927"/>
    </source>
</evidence>
<dbReference type="RefSeq" id="WP_130433702.1">
    <property type="nucleotide sequence ID" value="NZ_SGXF01000001.1"/>
</dbReference>
<name>A0A4Q7PPI6_9FIRM</name>